<protein>
    <submittedName>
        <fullName evidence="2">Uncharacterized protein</fullName>
    </submittedName>
</protein>
<keyword evidence="1" id="KW-0812">Transmembrane</keyword>
<name>A0A2G2WE37_CAPBA</name>
<dbReference type="InterPro" id="IPR016039">
    <property type="entry name" value="Thiolase-like"/>
</dbReference>
<evidence type="ECO:0000256" key="1">
    <source>
        <dbReference type="SAM" id="Phobius"/>
    </source>
</evidence>
<keyword evidence="3" id="KW-1185">Reference proteome</keyword>
<organism evidence="2 3">
    <name type="scientific">Capsicum baccatum</name>
    <name type="common">Peruvian pepper</name>
    <dbReference type="NCBI Taxonomy" id="33114"/>
    <lineage>
        <taxon>Eukaryota</taxon>
        <taxon>Viridiplantae</taxon>
        <taxon>Streptophyta</taxon>
        <taxon>Embryophyta</taxon>
        <taxon>Tracheophyta</taxon>
        <taxon>Spermatophyta</taxon>
        <taxon>Magnoliopsida</taxon>
        <taxon>eudicotyledons</taxon>
        <taxon>Gunneridae</taxon>
        <taxon>Pentapetalae</taxon>
        <taxon>asterids</taxon>
        <taxon>lamiids</taxon>
        <taxon>Solanales</taxon>
        <taxon>Solanaceae</taxon>
        <taxon>Solanoideae</taxon>
        <taxon>Capsiceae</taxon>
        <taxon>Capsicum</taxon>
    </lineage>
</organism>
<dbReference type="GO" id="GO:0016746">
    <property type="term" value="F:acyltransferase activity"/>
    <property type="evidence" value="ECO:0007669"/>
    <property type="project" value="InterPro"/>
</dbReference>
<evidence type="ECO:0000313" key="2">
    <source>
        <dbReference type="EMBL" id="PHT43534.1"/>
    </source>
</evidence>
<reference evidence="3" key="2">
    <citation type="journal article" date="2017" name="J. Anim. Genet.">
        <title>Multiple reference genome sequences of hot pepper reveal the massive evolution of plant disease resistance genes by retroduplication.</title>
        <authorList>
            <person name="Kim S."/>
            <person name="Park J."/>
            <person name="Yeom S.-I."/>
            <person name="Kim Y.-M."/>
            <person name="Seo E."/>
            <person name="Kim K.-T."/>
            <person name="Kim M.-S."/>
            <person name="Lee J.M."/>
            <person name="Cheong K."/>
            <person name="Shin H.-S."/>
            <person name="Kim S.-B."/>
            <person name="Han K."/>
            <person name="Lee J."/>
            <person name="Park M."/>
            <person name="Lee H.-A."/>
            <person name="Lee H.-Y."/>
            <person name="Lee Y."/>
            <person name="Oh S."/>
            <person name="Lee J.H."/>
            <person name="Choi E."/>
            <person name="Choi E."/>
            <person name="Lee S.E."/>
            <person name="Jeon J."/>
            <person name="Kim H."/>
            <person name="Choi G."/>
            <person name="Song H."/>
            <person name="Lee J."/>
            <person name="Lee S.-C."/>
            <person name="Kwon J.-K."/>
            <person name="Lee H.-Y."/>
            <person name="Koo N."/>
            <person name="Hong Y."/>
            <person name="Kim R.W."/>
            <person name="Kang W.-H."/>
            <person name="Huh J.H."/>
            <person name="Kang B.-C."/>
            <person name="Yang T.-J."/>
            <person name="Lee Y.-H."/>
            <person name="Bennetzen J.L."/>
            <person name="Choi D."/>
        </authorList>
    </citation>
    <scope>NUCLEOTIDE SEQUENCE [LARGE SCALE GENOMIC DNA]</scope>
    <source>
        <strain evidence="3">cv. PBC81</strain>
    </source>
</reference>
<dbReference type="AlphaFoldDB" id="A0A2G2WE37"/>
<keyword evidence="1" id="KW-0472">Membrane</keyword>
<dbReference type="OrthoDB" id="428487at2759"/>
<dbReference type="Proteomes" id="UP000224567">
    <property type="component" value="Unassembled WGS sequence"/>
</dbReference>
<dbReference type="SUPFAM" id="SSF53901">
    <property type="entry name" value="Thiolase-like"/>
    <property type="match status" value="1"/>
</dbReference>
<accession>A0A2G2WE37</accession>
<comment type="caution">
    <text evidence="2">The sequence shown here is derived from an EMBL/GenBank/DDBJ whole genome shotgun (WGS) entry which is preliminary data.</text>
</comment>
<dbReference type="PROSITE" id="PS51257">
    <property type="entry name" value="PROKAR_LIPOPROTEIN"/>
    <property type="match status" value="1"/>
</dbReference>
<feature type="transmembrane region" description="Helical" evidence="1">
    <location>
        <begin position="30"/>
        <end position="54"/>
    </location>
</feature>
<dbReference type="EMBL" id="MLFT02000007">
    <property type="protein sequence ID" value="PHT43534.1"/>
    <property type="molecule type" value="Genomic_DNA"/>
</dbReference>
<dbReference type="STRING" id="33114.A0A2G2WE37"/>
<reference evidence="2 3" key="1">
    <citation type="journal article" date="2017" name="Genome Biol.">
        <title>New reference genome sequences of hot pepper reveal the massive evolution of plant disease-resistance genes by retroduplication.</title>
        <authorList>
            <person name="Kim S."/>
            <person name="Park J."/>
            <person name="Yeom S.I."/>
            <person name="Kim Y.M."/>
            <person name="Seo E."/>
            <person name="Kim K.T."/>
            <person name="Kim M.S."/>
            <person name="Lee J.M."/>
            <person name="Cheong K."/>
            <person name="Shin H.S."/>
            <person name="Kim S.B."/>
            <person name="Han K."/>
            <person name="Lee J."/>
            <person name="Park M."/>
            <person name="Lee H.A."/>
            <person name="Lee H.Y."/>
            <person name="Lee Y."/>
            <person name="Oh S."/>
            <person name="Lee J.H."/>
            <person name="Choi E."/>
            <person name="Choi E."/>
            <person name="Lee S.E."/>
            <person name="Jeon J."/>
            <person name="Kim H."/>
            <person name="Choi G."/>
            <person name="Song H."/>
            <person name="Lee J."/>
            <person name="Lee S.C."/>
            <person name="Kwon J.K."/>
            <person name="Lee H.Y."/>
            <person name="Koo N."/>
            <person name="Hong Y."/>
            <person name="Kim R.W."/>
            <person name="Kang W.H."/>
            <person name="Huh J.H."/>
            <person name="Kang B.C."/>
            <person name="Yang T.J."/>
            <person name="Lee Y.H."/>
            <person name="Bennetzen J.L."/>
            <person name="Choi D."/>
        </authorList>
    </citation>
    <scope>NUCLEOTIDE SEQUENCE [LARGE SCALE GENOMIC DNA]</scope>
    <source>
        <strain evidence="3">cv. PBC81</strain>
    </source>
</reference>
<gene>
    <name evidence="2" type="ORF">CQW23_17559</name>
</gene>
<proteinExistence type="predicted"/>
<keyword evidence="1" id="KW-1133">Transmembrane helix</keyword>
<evidence type="ECO:0000313" key="3">
    <source>
        <dbReference type="Proteomes" id="UP000224567"/>
    </source>
</evidence>
<sequence length="72" mass="7779">MMAKPVDVMAASVDHIMTCYFALGCKRNPLAFDIIVACSGFMLGLVFAACYIIGDRDIEDGSGNEIDELDLT</sequence>